<keyword evidence="9 17" id="KW-0418">Kinase</keyword>
<feature type="domain" description="Histidine kinase" evidence="15">
    <location>
        <begin position="485"/>
        <end position="588"/>
    </location>
</feature>
<comment type="subcellular location">
    <subcellularLocation>
        <location evidence="2">Cell membrane</location>
        <topology evidence="2">Multi-pass membrane protein</topology>
    </subcellularLocation>
</comment>
<evidence type="ECO:0000259" key="15">
    <source>
        <dbReference type="PROSITE" id="PS50109"/>
    </source>
</evidence>
<evidence type="ECO:0000256" key="10">
    <source>
        <dbReference type="ARBA" id="ARBA00022840"/>
    </source>
</evidence>
<dbReference type="InterPro" id="IPR010559">
    <property type="entry name" value="Sig_transdc_His_kin_internal"/>
</dbReference>
<dbReference type="EMBL" id="BRXR01000001">
    <property type="protein sequence ID" value="GLC30871.1"/>
    <property type="molecule type" value="Genomic_DNA"/>
</dbReference>
<name>A0ABQ5N6V5_9CLOT</name>
<evidence type="ECO:0000256" key="6">
    <source>
        <dbReference type="ARBA" id="ARBA00022679"/>
    </source>
</evidence>
<dbReference type="PROSITE" id="PS50109">
    <property type="entry name" value="HIS_KIN"/>
    <property type="match status" value="1"/>
</dbReference>
<feature type="domain" description="HAMP" evidence="16">
    <location>
        <begin position="322"/>
        <end position="375"/>
    </location>
</feature>
<keyword evidence="18" id="KW-1185">Reference proteome</keyword>
<organism evidence="17 18">
    <name type="scientific">Clostridium omnivorum</name>
    <dbReference type="NCBI Taxonomy" id="1604902"/>
    <lineage>
        <taxon>Bacteria</taxon>
        <taxon>Bacillati</taxon>
        <taxon>Bacillota</taxon>
        <taxon>Clostridia</taxon>
        <taxon>Eubacteriales</taxon>
        <taxon>Clostridiaceae</taxon>
        <taxon>Clostridium</taxon>
    </lineage>
</organism>
<evidence type="ECO:0000256" key="5">
    <source>
        <dbReference type="ARBA" id="ARBA00022553"/>
    </source>
</evidence>
<evidence type="ECO:0000256" key="3">
    <source>
        <dbReference type="ARBA" id="ARBA00012438"/>
    </source>
</evidence>
<dbReference type="InterPro" id="IPR050640">
    <property type="entry name" value="Bact_2-comp_sensor_kinase"/>
</dbReference>
<dbReference type="PROSITE" id="PS50885">
    <property type="entry name" value="HAMP"/>
    <property type="match status" value="1"/>
</dbReference>
<keyword evidence="7 14" id="KW-0812">Transmembrane</keyword>
<dbReference type="Gene3D" id="3.30.565.10">
    <property type="entry name" value="Histidine kinase-like ATPase, C-terminal domain"/>
    <property type="match status" value="1"/>
</dbReference>
<dbReference type="RefSeq" id="WP_264850148.1">
    <property type="nucleotide sequence ID" value="NZ_BRXR01000001.1"/>
</dbReference>
<evidence type="ECO:0000256" key="13">
    <source>
        <dbReference type="ARBA" id="ARBA00023136"/>
    </source>
</evidence>
<dbReference type="GO" id="GO:0016301">
    <property type="term" value="F:kinase activity"/>
    <property type="evidence" value="ECO:0007669"/>
    <property type="project" value="UniProtKB-KW"/>
</dbReference>
<evidence type="ECO:0000256" key="11">
    <source>
        <dbReference type="ARBA" id="ARBA00022989"/>
    </source>
</evidence>
<dbReference type="PANTHER" id="PTHR34220:SF11">
    <property type="entry name" value="SENSOR PROTEIN KINASE HPTS"/>
    <property type="match status" value="1"/>
</dbReference>
<evidence type="ECO:0000313" key="17">
    <source>
        <dbReference type="EMBL" id="GLC30871.1"/>
    </source>
</evidence>
<evidence type="ECO:0000256" key="8">
    <source>
        <dbReference type="ARBA" id="ARBA00022741"/>
    </source>
</evidence>
<dbReference type="EC" id="2.7.13.3" evidence="3"/>
<dbReference type="SMART" id="SM00304">
    <property type="entry name" value="HAMP"/>
    <property type="match status" value="1"/>
</dbReference>
<evidence type="ECO:0000256" key="4">
    <source>
        <dbReference type="ARBA" id="ARBA00022475"/>
    </source>
</evidence>
<reference evidence="17 18" key="1">
    <citation type="journal article" date="2024" name="Int. J. Syst. Evol. Microbiol.">
        <title>Clostridium omnivorum sp. nov., isolated from anoxic soil under the treatment of reductive soil disinfestation.</title>
        <authorList>
            <person name="Ueki A."/>
            <person name="Tonouchi A."/>
            <person name="Kaku N."/>
            <person name="Honma S."/>
            <person name="Ueki K."/>
        </authorList>
    </citation>
    <scope>NUCLEOTIDE SEQUENCE [LARGE SCALE GENOMIC DNA]</scope>
    <source>
        <strain evidence="17 18">E14</strain>
    </source>
</reference>
<evidence type="ECO:0000259" key="16">
    <source>
        <dbReference type="PROSITE" id="PS50885"/>
    </source>
</evidence>
<evidence type="ECO:0000256" key="9">
    <source>
        <dbReference type="ARBA" id="ARBA00022777"/>
    </source>
</evidence>
<dbReference type="InterPro" id="IPR005467">
    <property type="entry name" value="His_kinase_dom"/>
</dbReference>
<comment type="catalytic activity">
    <reaction evidence="1">
        <text>ATP + protein L-histidine = ADP + protein N-phospho-L-histidine.</text>
        <dbReference type="EC" id="2.7.13.3"/>
    </reaction>
</comment>
<keyword evidence="8" id="KW-0547">Nucleotide-binding</keyword>
<proteinExistence type="predicted"/>
<dbReference type="PANTHER" id="PTHR34220">
    <property type="entry name" value="SENSOR HISTIDINE KINASE YPDA"/>
    <property type="match status" value="1"/>
</dbReference>
<dbReference type="Pfam" id="PF06580">
    <property type="entry name" value="His_kinase"/>
    <property type="match status" value="1"/>
</dbReference>
<evidence type="ECO:0000256" key="2">
    <source>
        <dbReference type="ARBA" id="ARBA00004651"/>
    </source>
</evidence>
<dbReference type="InterPro" id="IPR036890">
    <property type="entry name" value="HATPase_C_sf"/>
</dbReference>
<dbReference type="Proteomes" id="UP001208567">
    <property type="component" value="Unassembled WGS sequence"/>
</dbReference>
<sequence length="592" mass="69052">MKFFSNKVFRRVFLFYSAVIIVAMSILSIFISNNVKKTITSNQIYFNRKIIDDTDEYFKEQYESSKLLMNSLYSKPLEIRDTVRFLSSDYQDYIKNRLDNYYNYEGYVYGGINSYVKSCFNFNSNIENVIFYSFSNDRLAIFDENGGVKYIYDISKKISVDENQEKNEKALVSLLESKDDKNQKHFYYTFSQIKNPDKLDTVGTMIIQHKLDRLNYIFKSYEKSKSNVIVINKNGQVIYDSSGKYNNTAYPYNDMLKTTDKPVMLDKLSYLDMATSSLDVIVLGILPVDDVMDGNAFIINTSYIVALLLIIIAEIIVFLKIESLSKRVNNIIIAMKEVQKGNFKVKISTGNEDDEFSMISESFNDMCEKLDNYVNRVYLSEIKQKNAEMMALQSQINPHFLYNSLESIRMKAISNGDKESGKMLYNLAVLYRNMVKGKTYIPIKQELYHCKLYLELFKFRYLDKFDYFIEVPEELEDKEIIKFSLQPIIENFIIHGIDMDREDNYILITVEQQNEDIILHIEDNGTGISEEKIQELNTRMENLEHSDSIGLLNVHERIRYAYGDKYGLLVEGRNKGGTIISITIPIKEIQEI</sequence>
<comment type="caution">
    <text evidence="17">The sequence shown here is derived from an EMBL/GenBank/DDBJ whole genome shotgun (WGS) entry which is preliminary data.</text>
</comment>
<evidence type="ECO:0000313" key="18">
    <source>
        <dbReference type="Proteomes" id="UP001208567"/>
    </source>
</evidence>
<keyword evidence="10" id="KW-0067">ATP-binding</keyword>
<dbReference type="InterPro" id="IPR003660">
    <property type="entry name" value="HAMP_dom"/>
</dbReference>
<dbReference type="Pfam" id="PF02518">
    <property type="entry name" value="HATPase_c"/>
    <property type="match status" value="1"/>
</dbReference>
<accession>A0ABQ5N6V5</accession>
<protein>
    <recommendedName>
        <fullName evidence="3">histidine kinase</fullName>
        <ecNumber evidence="3">2.7.13.3</ecNumber>
    </recommendedName>
</protein>
<dbReference type="SUPFAM" id="SSF158472">
    <property type="entry name" value="HAMP domain-like"/>
    <property type="match status" value="1"/>
</dbReference>
<keyword evidence="12" id="KW-0902">Two-component regulatory system</keyword>
<dbReference type="CDD" id="cd06225">
    <property type="entry name" value="HAMP"/>
    <property type="match status" value="1"/>
</dbReference>
<evidence type="ECO:0000256" key="14">
    <source>
        <dbReference type="SAM" id="Phobius"/>
    </source>
</evidence>
<feature type="transmembrane region" description="Helical" evidence="14">
    <location>
        <begin position="297"/>
        <end position="319"/>
    </location>
</feature>
<dbReference type="Pfam" id="PF00672">
    <property type="entry name" value="HAMP"/>
    <property type="match status" value="1"/>
</dbReference>
<keyword evidence="13 14" id="KW-0472">Membrane</keyword>
<feature type="transmembrane region" description="Helical" evidence="14">
    <location>
        <begin position="12"/>
        <end position="31"/>
    </location>
</feature>
<keyword evidence="11 14" id="KW-1133">Transmembrane helix</keyword>
<gene>
    <name evidence="17" type="ORF">bsdE14_22810</name>
</gene>
<evidence type="ECO:0000256" key="7">
    <source>
        <dbReference type="ARBA" id="ARBA00022692"/>
    </source>
</evidence>
<evidence type="ECO:0000256" key="1">
    <source>
        <dbReference type="ARBA" id="ARBA00000085"/>
    </source>
</evidence>
<dbReference type="InterPro" id="IPR003594">
    <property type="entry name" value="HATPase_dom"/>
</dbReference>
<keyword evidence="5" id="KW-0597">Phosphoprotein</keyword>
<dbReference type="SUPFAM" id="SSF55874">
    <property type="entry name" value="ATPase domain of HSP90 chaperone/DNA topoisomerase II/histidine kinase"/>
    <property type="match status" value="1"/>
</dbReference>
<keyword evidence="4" id="KW-1003">Cell membrane</keyword>
<evidence type="ECO:0000256" key="12">
    <source>
        <dbReference type="ARBA" id="ARBA00023012"/>
    </source>
</evidence>
<keyword evidence="6" id="KW-0808">Transferase</keyword>
<dbReference type="Gene3D" id="6.10.340.10">
    <property type="match status" value="1"/>
</dbReference>